<accession>A0A3B0VJA7</accession>
<name>A0A3B0VJA7_9ZZZZ</name>
<dbReference type="PANTHER" id="PTHR33608:SF12">
    <property type="entry name" value="DUF58 DOMAIN-CONTAINING PROTEIN"/>
    <property type="match status" value="1"/>
</dbReference>
<evidence type="ECO:0000313" key="2">
    <source>
        <dbReference type="EMBL" id="VAW36899.1"/>
    </source>
</evidence>
<reference evidence="2" key="1">
    <citation type="submission" date="2018-06" db="EMBL/GenBank/DDBJ databases">
        <authorList>
            <person name="Zhirakovskaya E."/>
        </authorList>
    </citation>
    <scope>NUCLEOTIDE SEQUENCE</scope>
</reference>
<dbReference type="InterPro" id="IPR002881">
    <property type="entry name" value="DUF58"/>
</dbReference>
<proteinExistence type="predicted"/>
<dbReference type="Pfam" id="PF01882">
    <property type="entry name" value="DUF58"/>
    <property type="match status" value="1"/>
</dbReference>
<dbReference type="SUPFAM" id="SSF53300">
    <property type="entry name" value="vWA-like"/>
    <property type="match status" value="1"/>
</dbReference>
<dbReference type="AlphaFoldDB" id="A0A3B0VJA7"/>
<dbReference type="PANTHER" id="PTHR33608">
    <property type="entry name" value="BLL2464 PROTEIN"/>
    <property type="match status" value="1"/>
</dbReference>
<evidence type="ECO:0000259" key="1">
    <source>
        <dbReference type="Pfam" id="PF01882"/>
    </source>
</evidence>
<dbReference type="EMBL" id="UOEW01000154">
    <property type="protein sequence ID" value="VAW36899.1"/>
    <property type="molecule type" value="Genomic_DNA"/>
</dbReference>
<dbReference type="InterPro" id="IPR036465">
    <property type="entry name" value="vWFA_dom_sf"/>
</dbReference>
<protein>
    <recommendedName>
        <fullName evidence="1">DUF58 domain-containing protein</fullName>
    </recommendedName>
</protein>
<feature type="domain" description="DUF58" evidence="1">
    <location>
        <begin position="51"/>
        <end position="250"/>
    </location>
</feature>
<sequence length="314" mass="34844">MSAATQVTTKVLVRQQAHAKTLSLSSRKKASSAISGLHDSRFRGRGMDYQESRVYQAGDDIRNMDWLVTARTGTAHTKLFQEERERPIHIIMDTNSSMAFGTRKEFKSVTAAKAASLLAWAAVKNGDRVGVMSYGKNGIHHEKPVGGKRGMMRLIAHLVQSDAKDSQQQTLLQDALRRLRTIIRPGSLIIIISDFYHLGTEVKRHLVQLNKHNDVLALFIADIFEINTPLPGIYGVNNGEKSVVFNANKHSDVQNMQAKQNLHLDSIYANIQKSGVAVIPILTSDKLQDKVKQAMKSPAAAWSSWKNGLKTKHG</sequence>
<gene>
    <name evidence="2" type="ORF">MNBD_GAMMA01-2155</name>
</gene>
<organism evidence="2">
    <name type="scientific">hydrothermal vent metagenome</name>
    <dbReference type="NCBI Taxonomy" id="652676"/>
    <lineage>
        <taxon>unclassified sequences</taxon>
        <taxon>metagenomes</taxon>
        <taxon>ecological metagenomes</taxon>
    </lineage>
</organism>